<evidence type="ECO:0000313" key="1">
    <source>
        <dbReference type="EMBL" id="ERN06575.1"/>
    </source>
</evidence>
<reference evidence="2" key="1">
    <citation type="journal article" date="2013" name="Science">
        <title>The Amborella genome and the evolution of flowering plants.</title>
        <authorList>
            <consortium name="Amborella Genome Project"/>
        </authorList>
    </citation>
    <scope>NUCLEOTIDE SEQUENCE [LARGE SCALE GENOMIC DNA]</scope>
</reference>
<name>W1PHI3_AMBTC</name>
<sequence>MPDVKFWDIREDAYLPRMGSLRTNMGHYIMDVYCSSVNDNIVVRGISDGTMTVWDMRMHQEPVTHWLGYNGVATVSVRCSKFEERIIYIGGWNGLVQCWDYQRLHRHFVRPITWHQSPGARFGLQRSSQWSICQWVHVGKTKSTRLWIERLTGCWMPSVDYNCRVDIRVAHSCHPSRTFTSPICILLF</sequence>
<dbReference type="AlphaFoldDB" id="W1PHI3"/>
<dbReference type="PANTHER" id="PTHR14205:SF15">
    <property type="entry name" value="EARP AND GARP COMPLEX-INTERACTING PROTEIN 1"/>
    <property type="match status" value="1"/>
</dbReference>
<evidence type="ECO:0000313" key="2">
    <source>
        <dbReference type="Proteomes" id="UP000017836"/>
    </source>
</evidence>
<dbReference type="HOGENOM" id="CLU_1442888_0_0_1"/>
<dbReference type="Proteomes" id="UP000017836">
    <property type="component" value="Unassembled WGS sequence"/>
</dbReference>
<dbReference type="Gramene" id="ERN06575">
    <property type="protein sequence ID" value="ERN06575"/>
    <property type="gene ID" value="AMTR_s00058p00138270"/>
</dbReference>
<accession>W1PHI3</accession>
<dbReference type="SUPFAM" id="SSF50978">
    <property type="entry name" value="WD40 repeat-like"/>
    <property type="match status" value="1"/>
</dbReference>
<dbReference type="InterPro" id="IPR015943">
    <property type="entry name" value="WD40/YVTN_repeat-like_dom_sf"/>
</dbReference>
<proteinExistence type="predicted"/>
<dbReference type="PANTHER" id="PTHR14205">
    <property type="entry name" value="WD-REPEAT PROTEIN"/>
    <property type="match status" value="1"/>
</dbReference>
<dbReference type="EMBL" id="KI393888">
    <property type="protein sequence ID" value="ERN06575.1"/>
    <property type="molecule type" value="Genomic_DNA"/>
</dbReference>
<keyword evidence="2" id="KW-1185">Reference proteome</keyword>
<dbReference type="GO" id="GO:0016567">
    <property type="term" value="P:protein ubiquitination"/>
    <property type="evidence" value="ECO:0000318"/>
    <property type="project" value="GO_Central"/>
</dbReference>
<gene>
    <name evidence="1" type="ORF">AMTR_s00058p00138270</name>
</gene>
<evidence type="ECO:0008006" key="3">
    <source>
        <dbReference type="Google" id="ProtNLM"/>
    </source>
</evidence>
<protein>
    <recommendedName>
        <fullName evidence="3">Peroxin-7</fullName>
    </recommendedName>
</protein>
<dbReference type="InterPro" id="IPR040323">
    <property type="entry name" value="EIPR1"/>
</dbReference>
<organism evidence="1 2">
    <name type="scientific">Amborella trichopoda</name>
    <dbReference type="NCBI Taxonomy" id="13333"/>
    <lineage>
        <taxon>Eukaryota</taxon>
        <taxon>Viridiplantae</taxon>
        <taxon>Streptophyta</taxon>
        <taxon>Embryophyta</taxon>
        <taxon>Tracheophyta</taxon>
        <taxon>Spermatophyta</taxon>
        <taxon>Magnoliopsida</taxon>
        <taxon>Amborellales</taxon>
        <taxon>Amborellaceae</taxon>
        <taxon>Amborella</taxon>
    </lineage>
</organism>
<dbReference type="Gene3D" id="2.130.10.10">
    <property type="entry name" value="YVTN repeat-like/Quinoprotein amine dehydrogenase"/>
    <property type="match status" value="1"/>
</dbReference>
<dbReference type="InterPro" id="IPR036322">
    <property type="entry name" value="WD40_repeat_dom_sf"/>
</dbReference>